<gene>
    <name evidence="2" type="ORF">HKW66_Vig0006020</name>
</gene>
<dbReference type="PANTHER" id="PTHR35321">
    <property type="entry name" value="OS02G0753200 PROTEIN"/>
    <property type="match status" value="1"/>
</dbReference>
<dbReference type="AlphaFoldDB" id="A0A8T0LD36"/>
<accession>A0A8T0LD36</accession>
<evidence type="ECO:0000313" key="2">
    <source>
        <dbReference type="EMBL" id="KAG2409937.1"/>
    </source>
</evidence>
<dbReference type="Proteomes" id="UP000743370">
    <property type="component" value="Unassembled WGS sequence"/>
</dbReference>
<organism evidence="2 3">
    <name type="scientific">Phaseolus angularis</name>
    <name type="common">Azuki bean</name>
    <name type="synonym">Vigna angularis</name>
    <dbReference type="NCBI Taxonomy" id="3914"/>
    <lineage>
        <taxon>Eukaryota</taxon>
        <taxon>Viridiplantae</taxon>
        <taxon>Streptophyta</taxon>
        <taxon>Embryophyta</taxon>
        <taxon>Tracheophyta</taxon>
        <taxon>Spermatophyta</taxon>
        <taxon>Magnoliopsida</taxon>
        <taxon>eudicotyledons</taxon>
        <taxon>Gunneridae</taxon>
        <taxon>Pentapetalae</taxon>
        <taxon>rosids</taxon>
        <taxon>fabids</taxon>
        <taxon>Fabales</taxon>
        <taxon>Fabaceae</taxon>
        <taxon>Papilionoideae</taxon>
        <taxon>50 kb inversion clade</taxon>
        <taxon>NPAAA clade</taxon>
        <taxon>indigoferoid/millettioid clade</taxon>
        <taxon>Phaseoleae</taxon>
        <taxon>Vigna</taxon>
    </lineage>
</organism>
<name>A0A8T0LD36_PHAAN</name>
<dbReference type="InterPro" id="IPR040306">
    <property type="entry name" value="Os02g0753200-like"/>
</dbReference>
<feature type="compositionally biased region" description="Polar residues" evidence="1">
    <location>
        <begin position="80"/>
        <end position="90"/>
    </location>
</feature>
<feature type="region of interest" description="Disordered" evidence="1">
    <location>
        <begin position="80"/>
        <end position="111"/>
    </location>
</feature>
<protein>
    <submittedName>
        <fullName evidence="2">Uncharacterized protein</fullName>
    </submittedName>
</protein>
<feature type="region of interest" description="Disordered" evidence="1">
    <location>
        <begin position="1"/>
        <end position="56"/>
    </location>
</feature>
<comment type="caution">
    <text evidence="2">The sequence shown here is derived from an EMBL/GenBank/DDBJ whole genome shotgun (WGS) entry which is preliminary data.</text>
</comment>
<evidence type="ECO:0000313" key="3">
    <source>
        <dbReference type="Proteomes" id="UP000743370"/>
    </source>
</evidence>
<feature type="compositionally biased region" description="Polar residues" evidence="1">
    <location>
        <begin position="1"/>
        <end position="10"/>
    </location>
</feature>
<proteinExistence type="predicted"/>
<dbReference type="PANTHER" id="PTHR35321:SF1">
    <property type="entry name" value="OS02G0753200 PROTEIN"/>
    <property type="match status" value="1"/>
</dbReference>
<sequence>MSLSLIQGYSSAEDEPDQDQTNNSDLEHSDDATAAAASVDHPSLGDRSIFNHLPNPPSASGLPSAFDAFSEIAGPPQFLNNSVEEYNSNPSRDDDEQHGRQRNRRRRNDKKDLPTGHAMLWLNKLWIPFEFEIATGLNLSFVNVIKWYSWELLGLFLDWINNKKGLLRFIVVMSIVDMAFLCTIVYHVDLTLLTGTTIDHPGSHTTIQVSAVVEAKPQLIGIHERVRSDIEGSQPPTSATSGTSEGVKRVPTATNPNAEDAAELLRMCLQCGIPKTYSSARGMVCPVCGDRPPNDSSTESKKKGSTVKDKEKSKRMKGQSSHATWKSETEMQLRQQFD</sequence>
<feature type="compositionally biased region" description="Basic and acidic residues" evidence="1">
    <location>
        <begin position="325"/>
        <end position="338"/>
    </location>
</feature>
<evidence type="ECO:0000256" key="1">
    <source>
        <dbReference type="SAM" id="MobiDB-lite"/>
    </source>
</evidence>
<feature type="region of interest" description="Disordered" evidence="1">
    <location>
        <begin position="290"/>
        <end position="338"/>
    </location>
</feature>
<feature type="compositionally biased region" description="Polar residues" evidence="1">
    <location>
        <begin position="234"/>
        <end position="244"/>
    </location>
</feature>
<dbReference type="EMBL" id="JABFOF010000001">
    <property type="protein sequence ID" value="KAG2409937.1"/>
    <property type="molecule type" value="Genomic_DNA"/>
</dbReference>
<feature type="region of interest" description="Disordered" evidence="1">
    <location>
        <begin position="225"/>
        <end position="254"/>
    </location>
</feature>
<feature type="compositionally biased region" description="Basic and acidic residues" evidence="1">
    <location>
        <begin position="298"/>
        <end position="312"/>
    </location>
</feature>
<reference evidence="2 3" key="1">
    <citation type="submission" date="2020-05" db="EMBL/GenBank/DDBJ databases">
        <title>Vigna angularis (adzuki bean) Var. LongXiaoDou No. 4 denovo assembly.</title>
        <authorList>
            <person name="Xiang H."/>
        </authorList>
    </citation>
    <scope>NUCLEOTIDE SEQUENCE [LARGE SCALE GENOMIC DNA]</scope>
    <source>
        <tissue evidence="2">Leaf</tissue>
    </source>
</reference>